<evidence type="ECO:0000256" key="1">
    <source>
        <dbReference type="SAM" id="MobiDB-lite"/>
    </source>
</evidence>
<reference evidence="2 3" key="1">
    <citation type="submission" date="2024-10" db="EMBL/GenBank/DDBJ databases">
        <authorList>
            <person name="Kim D."/>
        </authorList>
    </citation>
    <scope>NUCLEOTIDE SEQUENCE [LARGE SCALE GENOMIC DNA]</scope>
    <source>
        <strain evidence="2">Taebaek</strain>
    </source>
</reference>
<sequence>MLTFKAKNQNNAHGSGGGGGGGGGGGRFQRDNAPTAVAAAALAEHQQQQQQNDRLPERMDRVLLKELEHDVITAANLIDAVQRQYGVANSPVVDELKFGMMEVVHQWGPRECTWTTRTWCGT</sequence>
<proteinExistence type="predicted"/>
<name>A0ABD2KC40_HETSC</name>
<organism evidence="2 3">
    <name type="scientific">Heterodera schachtii</name>
    <name type="common">Sugarbeet cyst nematode worm</name>
    <name type="synonym">Tylenchus schachtii</name>
    <dbReference type="NCBI Taxonomy" id="97005"/>
    <lineage>
        <taxon>Eukaryota</taxon>
        <taxon>Metazoa</taxon>
        <taxon>Ecdysozoa</taxon>
        <taxon>Nematoda</taxon>
        <taxon>Chromadorea</taxon>
        <taxon>Rhabditida</taxon>
        <taxon>Tylenchina</taxon>
        <taxon>Tylenchomorpha</taxon>
        <taxon>Tylenchoidea</taxon>
        <taxon>Heteroderidae</taxon>
        <taxon>Heteroderinae</taxon>
        <taxon>Heterodera</taxon>
    </lineage>
</organism>
<feature type="compositionally biased region" description="Gly residues" evidence="1">
    <location>
        <begin position="14"/>
        <end position="27"/>
    </location>
</feature>
<dbReference type="Gene3D" id="1.10.3380.30">
    <property type="match status" value="1"/>
</dbReference>
<feature type="compositionally biased region" description="Polar residues" evidence="1">
    <location>
        <begin position="1"/>
        <end position="13"/>
    </location>
</feature>
<dbReference type="EMBL" id="JBICCN010000029">
    <property type="protein sequence ID" value="KAL3100518.1"/>
    <property type="molecule type" value="Genomic_DNA"/>
</dbReference>
<dbReference type="Proteomes" id="UP001620645">
    <property type="component" value="Unassembled WGS sequence"/>
</dbReference>
<keyword evidence="3" id="KW-1185">Reference proteome</keyword>
<feature type="region of interest" description="Disordered" evidence="1">
    <location>
        <begin position="1"/>
        <end position="34"/>
    </location>
</feature>
<gene>
    <name evidence="2" type="ORF">niasHS_000409</name>
</gene>
<evidence type="ECO:0000313" key="3">
    <source>
        <dbReference type="Proteomes" id="UP001620645"/>
    </source>
</evidence>
<protein>
    <submittedName>
        <fullName evidence="2">Uncharacterized protein</fullName>
    </submittedName>
</protein>
<evidence type="ECO:0000313" key="2">
    <source>
        <dbReference type="EMBL" id="KAL3100518.1"/>
    </source>
</evidence>
<dbReference type="AlphaFoldDB" id="A0ABD2KC40"/>
<comment type="caution">
    <text evidence="2">The sequence shown here is derived from an EMBL/GenBank/DDBJ whole genome shotgun (WGS) entry which is preliminary data.</text>
</comment>
<accession>A0ABD2KC40</accession>